<dbReference type="EMBL" id="JBHTBY010000002">
    <property type="protein sequence ID" value="MFC7320061.1"/>
    <property type="molecule type" value="Genomic_DNA"/>
</dbReference>
<protein>
    <submittedName>
        <fullName evidence="1">Uncharacterized protein</fullName>
    </submittedName>
</protein>
<evidence type="ECO:0000313" key="2">
    <source>
        <dbReference type="Proteomes" id="UP001596494"/>
    </source>
</evidence>
<organism evidence="1 2">
    <name type="scientific">Halobacillus campisalis</name>
    <dbReference type="NCBI Taxonomy" id="435909"/>
    <lineage>
        <taxon>Bacteria</taxon>
        <taxon>Bacillati</taxon>
        <taxon>Bacillota</taxon>
        <taxon>Bacilli</taxon>
        <taxon>Bacillales</taxon>
        <taxon>Bacillaceae</taxon>
        <taxon>Halobacillus</taxon>
    </lineage>
</organism>
<evidence type="ECO:0000313" key="1">
    <source>
        <dbReference type="EMBL" id="MFC7320061.1"/>
    </source>
</evidence>
<dbReference type="Proteomes" id="UP001596494">
    <property type="component" value="Unassembled WGS sequence"/>
</dbReference>
<gene>
    <name evidence="1" type="ORF">ACFQMN_04080</name>
</gene>
<sequence>MADKLVVSGEIHYKHHSIDFEVKYNHEDISEGDIKSEEAKHGLIHAINRKFRVKYPLSSTIEKVRVRSF</sequence>
<accession>A0ABW2K1M9</accession>
<comment type="caution">
    <text evidence="1">The sequence shown here is derived from an EMBL/GenBank/DDBJ whole genome shotgun (WGS) entry which is preliminary data.</text>
</comment>
<name>A0ABW2K1M9_9BACI</name>
<dbReference type="RefSeq" id="WP_289217081.1">
    <property type="nucleotide sequence ID" value="NZ_JAPVRC010000011.1"/>
</dbReference>
<reference evidence="2" key="1">
    <citation type="journal article" date="2019" name="Int. J. Syst. Evol. Microbiol.">
        <title>The Global Catalogue of Microorganisms (GCM) 10K type strain sequencing project: providing services to taxonomists for standard genome sequencing and annotation.</title>
        <authorList>
            <consortium name="The Broad Institute Genomics Platform"/>
            <consortium name="The Broad Institute Genome Sequencing Center for Infectious Disease"/>
            <person name="Wu L."/>
            <person name="Ma J."/>
        </authorList>
    </citation>
    <scope>NUCLEOTIDE SEQUENCE [LARGE SCALE GENOMIC DNA]</scope>
    <source>
        <strain evidence="2">CCUG 73951</strain>
    </source>
</reference>
<proteinExistence type="predicted"/>
<keyword evidence="2" id="KW-1185">Reference proteome</keyword>